<proteinExistence type="predicted"/>
<dbReference type="Gene3D" id="3.40.50.1440">
    <property type="entry name" value="Tubulin/FtsZ, GTPase domain"/>
    <property type="match status" value="1"/>
</dbReference>
<dbReference type="EMBL" id="CP062983">
    <property type="protein sequence ID" value="QPC84992.1"/>
    <property type="molecule type" value="Genomic_DNA"/>
</dbReference>
<dbReference type="Proteomes" id="UP000594468">
    <property type="component" value="Chromosome"/>
</dbReference>
<dbReference type="SUPFAM" id="SSF52490">
    <property type="entry name" value="Tubulin nucleotide-binding domain-like"/>
    <property type="match status" value="1"/>
</dbReference>
<dbReference type="GO" id="GO:0007017">
    <property type="term" value="P:microtubule-based process"/>
    <property type="evidence" value="ECO:0007669"/>
    <property type="project" value="InterPro"/>
</dbReference>
<dbReference type="GO" id="GO:0005737">
    <property type="term" value="C:cytoplasm"/>
    <property type="evidence" value="ECO:0007669"/>
    <property type="project" value="TreeGrafter"/>
</dbReference>
<gene>
    <name evidence="4" type="ORF">G4Y79_11670</name>
</gene>
<dbReference type="PANTHER" id="PTHR30314:SF3">
    <property type="entry name" value="MITOCHONDRIAL DIVISION PROTEIN FSZA"/>
    <property type="match status" value="1"/>
</dbReference>
<dbReference type="Pfam" id="PF00091">
    <property type="entry name" value="Tubulin"/>
    <property type="match status" value="1"/>
</dbReference>
<dbReference type="GO" id="GO:0051301">
    <property type="term" value="P:cell division"/>
    <property type="evidence" value="ECO:0007669"/>
    <property type="project" value="TreeGrafter"/>
</dbReference>
<dbReference type="PROSITE" id="PS00227">
    <property type="entry name" value="TUBULIN"/>
    <property type="match status" value="1"/>
</dbReference>
<dbReference type="PANTHER" id="PTHR30314">
    <property type="entry name" value="CELL DIVISION PROTEIN FTSZ-RELATED"/>
    <property type="match status" value="1"/>
</dbReference>
<evidence type="ECO:0000313" key="5">
    <source>
        <dbReference type="Proteomes" id="UP000594468"/>
    </source>
</evidence>
<protein>
    <recommendedName>
        <fullName evidence="3">Tubulin/FtsZ GTPase domain-containing protein</fullName>
    </recommendedName>
</protein>
<keyword evidence="1" id="KW-0547">Nucleotide-binding</keyword>
<dbReference type="KEGG" id="pmet:G4Y79_11670"/>
<feature type="domain" description="Tubulin/FtsZ GTPase" evidence="3">
    <location>
        <begin position="4"/>
        <end position="185"/>
    </location>
</feature>
<keyword evidence="5" id="KW-1185">Reference proteome</keyword>
<keyword evidence="2" id="KW-0342">GTP-binding</keyword>
<reference evidence="4 5" key="1">
    <citation type="submission" date="2020-02" db="EMBL/GenBank/DDBJ databases">
        <authorList>
            <person name="Zheng R.K."/>
            <person name="Sun C.M."/>
        </authorList>
    </citation>
    <scope>NUCLEOTIDE SEQUENCE [LARGE SCALE GENOMIC DNA]</scope>
    <source>
        <strain evidence="5">rifampicinis</strain>
    </source>
</reference>
<organism evidence="4 5">
    <name type="scientific">Phototrophicus methaneseepsis</name>
    <dbReference type="NCBI Taxonomy" id="2710758"/>
    <lineage>
        <taxon>Bacteria</taxon>
        <taxon>Bacillati</taxon>
        <taxon>Chloroflexota</taxon>
        <taxon>Candidatus Thermofontia</taxon>
        <taxon>Phototrophicales</taxon>
        <taxon>Phototrophicaceae</taxon>
        <taxon>Phototrophicus</taxon>
    </lineage>
</organism>
<dbReference type="PRINTS" id="PR00423">
    <property type="entry name" value="CELLDVISFTSZ"/>
</dbReference>
<dbReference type="GO" id="GO:0032153">
    <property type="term" value="C:cell division site"/>
    <property type="evidence" value="ECO:0007669"/>
    <property type="project" value="TreeGrafter"/>
</dbReference>
<dbReference type="AlphaFoldDB" id="A0A7S8EDK0"/>
<accession>A0A7S8EDK0</accession>
<dbReference type="GO" id="GO:0003924">
    <property type="term" value="F:GTPase activity"/>
    <property type="evidence" value="ECO:0007669"/>
    <property type="project" value="InterPro"/>
</dbReference>
<dbReference type="InterPro" id="IPR017975">
    <property type="entry name" value="Tubulin_CS"/>
</dbReference>
<sequence>MTKGIWVVGIGDAGCQALEVLEKENLTQLRLLGINTYAAGLARIKTFDTLHIGTSGLGAGGNPSMGAQAAQYSQDAIRQKLGSDYERAYLIAGLGGGTGSGAAPIIAETLKFNAANVYAVVSLPTSFEGTQRKQTADQALAQLVTTSLDDILVVKGDHVASRLLPNTPDLRTMMTIFARSLAWHLLAHITG</sequence>
<dbReference type="InterPro" id="IPR045061">
    <property type="entry name" value="FtsZ/CetZ"/>
</dbReference>
<evidence type="ECO:0000256" key="2">
    <source>
        <dbReference type="ARBA" id="ARBA00023134"/>
    </source>
</evidence>
<dbReference type="RefSeq" id="WP_195173055.1">
    <property type="nucleotide sequence ID" value="NZ_CP062983.1"/>
</dbReference>
<dbReference type="GO" id="GO:0005874">
    <property type="term" value="C:microtubule"/>
    <property type="evidence" value="ECO:0007669"/>
    <property type="project" value="InterPro"/>
</dbReference>
<name>A0A7S8EDK0_9CHLR</name>
<evidence type="ECO:0000259" key="3">
    <source>
        <dbReference type="SMART" id="SM00864"/>
    </source>
</evidence>
<dbReference type="GO" id="GO:0005525">
    <property type="term" value="F:GTP binding"/>
    <property type="evidence" value="ECO:0007669"/>
    <property type="project" value="UniProtKB-KW"/>
</dbReference>
<dbReference type="InterPro" id="IPR003008">
    <property type="entry name" value="Tubulin_FtsZ_GTPase"/>
</dbReference>
<evidence type="ECO:0000256" key="1">
    <source>
        <dbReference type="ARBA" id="ARBA00022741"/>
    </source>
</evidence>
<evidence type="ECO:0000313" key="4">
    <source>
        <dbReference type="EMBL" id="QPC84992.1"/>
    </source>
</evidence>
<dbReference type="SMART" id="SM00864">
    <property type="entry name" value="Tubulin"/>
    <property type="match status" value="1"/>
</dbReference>
<dbReference type="InterPro" id="IPR036525">
    <property type="entry name" value="Tubulin/FtsZ_GTPase_sf"/>
</dbReference>